<feature type="compositionally biased region" description="Gly residues" evidence="1">
    <location>
        <begin position="17"/>
        <end position="50"/>
    </location>
</feature>
<evidence type="ECO:0000313" key="3">
    <source>
        <dbReference type="Proteomes" id="UP000312512"/>
    </source>
</evidence>
<accession>A0A5C4VB17</accession>
<keyword evidence="3" id="KW-1185">Reference proteome</keyword>
<organism evidence="2 3">
    <name type="scientific">Nonomuraea phyllanthi</name>
    <dbReference type="NCBI Taxonomy" id="2219224"/>
    <lineage>
        <taxon>Bacteria</taxon>
        <taxon>Bacillati</taxon>
        <taxon>Actinomycetota</taxon>
        <taxon>Actinomycetes</taxon>
        <taxon>Streptosporangiales</taxon>
        <taxon>Streptosporangiaceae</taxon>
        <taxon>Nonomuraea</taxon>
    </lineage>
</organism>
<feature type="compositionally biased region" description="Basic residues" evidence="1">
    <location>
        <begin position="1"/>
        <end position="16"/>
    </location>
</feature>
<protein>
    <submittedName>
        <fullName evidence="2">Uncharacterized protein</fullName>
    </submittedName>
</protein>
<evidence type="ECO:0000256" key="1">
    <source>
        <dbReference type="SAM" id="MobiDB-lite"/>
    </source>
</evidence>
<reference evidence="2 3" key="1">
    <citation type="submission" date="2019-10" db="EMBL/GenBank/DDBJ databases">
        <title>Nonomuraea sp. nov., isolated from Phyllanthus amarus.</title>
        <authorList>
            <person name="Klykleung N."/>
            <person name="Tanasupawat S."/>
        </authorList>
    </citation>
    <scope>NUCLEOTIDE SEQUENCE [LARGE SCALE GENOMIC DNA]</scope>
    <source>
        <strain evidence="2 3">PA1-10</strain>
    </source>
</reference>
<proteinExistence type="predicted"/>
<feature type="compositionally biased region" description="Basic and acidic residues" evidence="1">
    <location>
        <begin position="54"/>
        <end position="79"/>
    </location>
</feature>
<name>A0A5C4VB17_9ACTN</name>
<dbReference type="Proteomes" id="UP000312512">
    <property type="component" value="Unassembled WGS sequence"/>
</dbReference>
<feature type="region of interest" description="Disordered" evidence="1">
    <location>
        <begin position="1"/>
        <end position="79"/>
    </location>
</feature>
<gene>
    <name evidence="2" type="ORF">FH608_032385</name>
</gene>
<dbReference type="AlphaFoldDB" id="A0A5C4VB17"/>
<evidence type="ECO:0000313" key="2">
    <source>
        <dbReference type="EMBL" id="KAB8191285.1"/>
    </source>
</evidence>
<comment type="caution">
    <text evidence="2">The sequence shown here is derived from an EMBL/GenBank/DDBJ whole genome shotgun (WGS) entry which is preliminary data.</text>
</comment>
<sequence length="79" mass="8200">MGGGRRARLPGGRRRGGLPGGRCGGLRGGLRGGWCGGFRGGRGSRGGLGHGRLRRDGAGDAQPHGEHRSRREGDDRSRS</sequence>
<dbReference type="EMBL" id="VDLX02000013">
    <property type="protein sequence ID" value="KAB8191285.1"/>
    <property type="molecule type" value="Genomic_DNA"/>
</dbReference>